<dbReference type="InterPro" id="IPR036453">
    <property type="entry name" value="GluRdtase_dimer_dom_sf"/>
</dbReference>
<evidence type="ECO:0000256" key="8">
    <source>
        <dbReference type="HAMAP-Rule" id="MF_00087"/>
    </source>
</evidence>
<dbReference type="Proteomes" id="UP001174209">
    <property type="component" value="Unassembled WGS sequence"/>
</dbReference>
<dbReference type="Gene3D" id="3.30.460.30">
    <property type="entry name" value="Glutamyl-tRNA reductase, N-terminal domain"/>
    <property type="match status" value="1"/>
</dbReference>
<feature type="domain" description="Tetrapyrrole biosynthesis glutamyl-tRNA reductase dimerisation" evidence="10">
    <location>
        <begin position="317"/>
        <end position="413"/>
    </location>
</feature>
<dbReference type="EC" id="1.2.1.70" evidence="3 8"/>
<dbReference type="GO" id="GO:0008883">
    <property type="term" value="F:glutamyl-tRNA reductase activity"/>
    <property type="evidence" value="ECO:0007669"/>
    <property type="project" value="UniProtKB-EC"/>
</dbReference>
<dbReference type="SUPFAM" id="SSF69075">
    <property type="entry name" value="Glutamyl tRNA-reductase dimerization domain"/>
    <property type="match status" value="1"/>
</dbReference>
<comment type="domain">
    <text evidence="8">Possesses an unusual extended V-shaped dimeric structure with each monomer consisting of three distinct domains arranged along a curved 'spinal' alpha-helix. The N-terminal catalytic domain specifically recognizes the glutamate moiety of the substrate. The second domain is the NADPH-binding domain, and the third C-terminal domain is responsible for dimerization.</text>
</comment>
<keyword evidence="6 8" id="KW-0627">Porphyrin biosynthesis</keyword>
<comment type="subunit">
    <text evidence="8">Homodimer.</text>
</comment>
<comment type="function">
    <text evidence="8">Catalyzes the NADPH-dependent reduction of glutamyl-tRNA(Glu) to glutamate 1-semialdehyde (GSA).</text>
</comment>
<keyword evidence="4 8" id="KW-0521">NADP</keyword>
<feature type="binding site" evidence="8">
    <location>
        <position position="110"/>
    </location>
    <ligand>
        <name>substrate</name>
    </ligand>
</feature>
<dbReference type="NCBIfam" id="NF000750">
    <property type="entry name" value="PRK00045.3-4"/>
    <property type="match status" value="1"/>
</dbReference>
<dbReference type="EMBL" id="JAROCG010000001">
    <property type="protein sequence ID" value="MDN4610985.1"/>
    <property type="molecule type" value="Genomic_DNA"/>
</dbReference>
<feature type="active site" description="Nucleophile" evidence="8">
    <location>
        <position position="48"/>
    </location>
</feature>
<name>A0ABT8K0P0_9MICC</name>
<dbReference type="Pfam" id="PF05201">
    <property type="entry name" value="GlutR_N"/>
    <property type="match status" value="1"/>
</dbReference>
<accession>A0ABT8K0P0</accession>
<feature type="binding site" evidence="8">
    <location>
        <begin position="47"/>
        <end position="50"/>
    </location>
    <ligand>
        <name>substrate</name>
    </ligand>
</feature>
<dbReference type="Gene3D" id="3.40.50.720">
    <property type="entry name" value="NAD(P)-binding Rossmann-like Domain"/>
    <property type="match status" value="1"/>
</dbReference>
<evidence type="ECO:0000313" key="13">
    <source>
        <dbReference type="EMBL" id="MDN4610985.1"/>
    </source>
</evidence>
<dbReference type="InterPro" id="IPR015896">
    <property type="entry name" value="4pyrrol_synth_GluRdtase_dimer"/>
</dbReference>
<dbReference type="InterPro" id="IPR036343">
    <property type="entry name" value="GluRdtase_N_sf"/>
</dbReference>
<dbReference type="Pfam" id="PF01488">
    <property type="entry name" value="Shikimate_DH"/>
    <property type="match status" value="1"/>
</dbReference>
<keyword evidence="14" id="KW-1185">Reference proteome</keyword>
<evidence type="ECO:0000256" key="4">
    <source>
        <dbReference type="ARBA" id="ARBA00022857"/>
    </source>
</evidence>
<keyword evidence="5 8" id="KW-0560">Oxidoreductase</keyword>
<comment type="similarity">
    <text evidence="2 8 9">Belongs to the glutamyl-tRNA reductase family.</text>
</comment>
<reference evidence="13" key="1">
    <citation type="submission" date="2023-06" db="EMBL/GenBank/DDBJ databases">
        <title>MT1 and MT2 Draft Genomes of Novel Species.</title>
        <authorList>
            <person name="Venkateswaran K."/>
        </authorList>
    </citation>
    <scope>NUCLEOTIDE SEQUENCE</scope>
    <source>
        <strain evidence="13">IIF3SC-B10</strain>
    </source>
</reference>
<evidence type="ECO:0000256" key="7">
    <source>
        <dbReference type="ARBA" id="ARBA00047464"/>
    </source>
</evidence>
<dbReference type="PANTHER" id="PTHR43013:SF1">
    <property type="entry name" value="GLUTAMYL-TRNA REDUCTASE"/>
    <property type="match status" value="1"/>
</dbReference>
<comment type="pathway">
    <text evidence="1 8 9">Porphyrin-containing compound metabolism; protoporphyrin-IX biosynthesis; 5-aminolevulinate from L-glutamyl-tRNA(Glu): step 1/2.</text>
</comment>
<evidence type="ECO:0000256" key="6">
    <source>
        <dbReference type="ARBA" id="ARBA00023244"/>
    </source>
</evidence>
<evidence type="ECO:0000256" key="5">
    <source>
        <dbReference type="ARBA" id="ARBA00023002"/>
    </source>
</evidence>
<sequence length="477" mass="49092">MVLLSLVATHSNVDLETVARLSVGAPQVPSAVLADHRAVSGAVVLATCNRFEIYAEAPSDDDVEAARSAIVSTISEYSGIPEQSVSSSFETHTGQDVAEHLFAVGAGLDSAVIGEREIAGQVRRALIDAQGSGAASGGLVRLFQAASKTAKDVGAQTALGSRGRSIVSVALELAGDISEDADWSAKTVVVFGTGAYAGATMAALRERGCTDISVFSSSGRAEAFVATRGGTAVAAADLPGAMARADVVIGCSGSDARIDAADIERVRTGSTHPLVIIDLALSHDFDPAVGTLEGVELITLESVRAAAPEEQADALTQASDLVREAARSFQEQQNTRAMNAAIVALRRHTQAVLDSEMERVRAQHGCTAAAEEVEFALRRMVRQLLHVPTVRARELAAEGRQDDYTAALEALYGIDVAPAGKAPAEQLPAATGSAATGSGSAVLSDAIVLAAPHAQHVHAPTDGAACPVDHERPAESA</sequence>
<organism evidence="13 14">
    <name type="scientific">Arthrobacter burdickii</name>
    <dbReference type="NCBI Taxonomy" id="3035920"/>
    <lineage>
        <taxon>Bacteria</taxon>
        <taxon>Bacillati</taxon>
        <taxon>Actinomycetota</taxon>
        <taxon>Actinomycetes</taxon>
        <taxon>Micrococcales</taxon>
        <taxon>Micrococcaceae</taxon>
        <taxon>Arthrobacter</taxon>
    </lineage>
</organism>
<evidence type="ECO:0000256" key="3">
    <source>
        <dbReference type="ARBA" id="ARBA00012970"/>
    </source>
</evidence>
<feature type="domain" description="Quinate/shikimate 5-dehydrogenase/glutamyl-tRNA reductase" evidence="11">
    <location>
        <begin position="177"/>
        <end position="303"/>
    </location>
</feature>
<comment type="miscellaneous">
    <text evidence="8">During catalysis, the active site Cys acts as a nucleophile attacking the alpha-carbonyl group of tRNA-bound glutamate with the formation of a thioester intermediate between enzyme and glutamate, and the concomitant release of tRNA(Glu). The thioester intermediate is finally reduced by direct hydride transfer from NADPH, to form the product GSA.</text>
</comment>
<comment type="caution">
    <text evidence="13">The sequence shown here is derived from an EMBL/GenBank/DDBJ whole genome shotgun (WGS) entry which is preliminary data.</text>
</comment>
<dbReference type="NCBIfam" id="TIGR01035">
    <property type="entry name" value="hemA"/>
    <property type="match status" value="1"/>
</dbReference>
<feature type="domain" description="Glutamyl-tRNA reductase N-terminal" evidence="12">
    <location>
        <begin position="8"/>
        <end position="157"/>
    </location>
</feature>
<dbReference type="InterPro" id="IPR018214">
    <property type="entry name" value="GluRdtase_CS"/>
</dbReference>
<feature type="site" description="Important for activity" evidence="8">
    <location>
        <position position="100"/>
    </location>
</feature>
<dbReference type="InterPro" id="IPR015895">
    <property type="entry name" value="4pyrrol_synth_GluRdtase_N"/>
</dbReference>
<evidence type="ECO:0000313" key="14">
    <source>
        <dbReference type="Proteomes" id="UP001174209"/>
    </source>
</evidence>
<comment type="catalytic activity">
    <reaction evidence="7 8 9">
        <text>(S)-4-amino-5-oxopentanoate + tRNA(Glu) + NADP(+) = L-glutamyl-tRNA(Glu) + NADPH + H(+)</text>
        <dbReference type="Rhea" id="RHEA:12344"/>
        <dbReference type="Rhea" id="RHEA-COMP:9663"/>
        <dbReference type="Rhea" id="RHEA-COMP:9680"/>
        <dbReference type="ChEBI" id="CHEBI:15378"/>
        <dbReference type="ChEBI" id="CHEBI:57501"/>
        <dbReference type="ChEBI" id="CHEBI:57783"/>
        <dbReference type="ChEBI" id="CHEBI:58349"/>
        <dbReference type="ChEBI" id="CHEBI:78442"/>
        <dbReference type="ChEBI" id="CHEBI:78520"/>
        <dbReference type="EC" id="1.2.1.70"/>
    </reaction>
</comment>
<dbReference type="PANTHER" id="PTHR43013">
    <property type="entry name" value="GLUTAMYL-TRNA REDUCTASE"/>
    <property type="match status" value="1"/>
</dbReference>
<evidence type="ECO:0000259" key="10">
    <source>
        <dbReference type="Pfam" id="PF00745"/>
    </source>
</evidence>
<protein>
    <recommendedName>
        <fullName evidence="3 8">Glutamyl-tRNA reductase</fullName>
        <shortName evidence="8">GluTR</shortName>
        <ecNumber evidence="3 8">1.2.1.70</ecNumber>
    </recommendedName>
</protein>
<feature type="binding site" evidence="8">
    <location>
        <begin position="115"/>
        <end position="117"/>
    </location>
    <ligand>
        <name>substrate</name>
    </ligand>
</feature>
<feature type="binding site" evidence="8">
    <location>
        <position position="121"/>
    </location>
    <ligand>
        <name>substrate</name>
    </ligand>
</feature>
<evidence type="ECO:0000256" key="1">
    <source>
        <dbReference type="ARBA" id="ARBA00005059"/>
    </source>
</evidence>
<dbReference type="PROSITE" id="PS00747">
    <property type="entry name" value="GLUTR"/>
    <property type="match status" value="1"/>
</dbReference>
<dbReference type="Pfam" id="PF00745">
    <property type="entry name" value="GlutR_dimer"/>
    <property type="match status" value="1"/>
</dbReference>
<gene>
    <name evidence="8" type="primary">hemA</name>
    <name evidence="13" type="ORF">P5G52_08870</name>
</gene>
<evidence type="ECO:0000259" key="11">
    <source>
        <dbReference type="Pfam" id="PF01488"/>
    </source>
</evidence>
<feature type="binding site" evidence="8">
    <location>
        <begin position="192"/>
        <end position="197"/>
    </location>
    <ligand>
        <name>NADP(+)</name>
        <dbReference type="ChEBI" id="CHEBI:58349"/>
    </ligand>
</feature>
<dbReference type="SUPFAM" id="SSF69742">
    <property type="entry name" value="Glutamyl tRNA-reductase catalytic, N-terminal domain"/>
    <property type="match status" value="1"/>
</dbReference>
<proteinExistence type="inferred from homology"/>
<dbReference type="SUPFAM" id="SSF51735">
    <property type="entry name" value="NAD(P)-binding Rossmann-fold domains"/>
    <property type="match status" value="1"/>
</dbReference>
<dbReference type="InterPro" id="IPR000343">
    <property type="entry name" value="4pyrrol_synth_GluRdtase"/>
</dbReference>
<evidence type="ECO:0000259" key="12">
    <source>
        <dbReference type="Pfam" id="PF05201"/>
    </source>
</evidence>
<dbReference type="PIRSF" id="PIRSF000445">
    <property type="entry name" value="4pyrrol_synth_GluRdtase"/>
    <property type="match status" value="1"/>
</dbReference>
<dbReference type="HAMAP" id="MF_00087">
    <property type="entry name" value="Glu_tRNA_reductase"/>
    <property type="match status" value="1"/>
</dbReference>
<evidence type="ECO:0000256" key="2">
    <source>
        <dbReference type="ARBA" id="ARBA00005916"/>
    </source>
</evidence>
<evidence type="ECO:0000256" key="9">
    <source>
        <dbReference type="RuleBase" id="RU000584"/>
    </source>
</evidence>
<dbReference type="RefSeq" id="WP_301226609.1">
    <property type="nucleotide sequence ID" value="NZ_JAROCG010000001.1"/>
</dbReference>
<dbReference type="InterPro" id="IPR006151">
    <property type="entry name" value="Shikm_DH/Glu-tRNA_Rdtase"/>
</dbReference>
<dbReference type="InterPro" id="IPR036291">
    <property type="entry name" value="NAD(P)-bd_dom_sf"/>
</dbReference>